<keyword evidence="4" id="KW-1185">Reference proteome</keyword>
<dbReference type="GO" id="GO:0005085">
    <property type="term" value="F:guanyl-nucleotide exchange factor activity"/>
    <property type="evidence" value="ECO:0007669"/>
    <property type="project" value="InterPro"/>
</dbReference>
<dbReference type="GeneID" id="4841122"/>
<gene>
    <name evidence="3" type="ORF">PICST_73959</name>
</gene>
<feature type="compositionally biased region" description="Basic and acidic residues" evidence="1">
    <location>
        <begin position="905"/>
        <end position="920"/>
    </location>
</feature>
<dbReference type="STRING" id="322104.A3M0K4"/>
<sequence>MSVYQRYASGDHDEQFFSGRGSTPPIDGLNHSIDYDQEETENSREKSPPTEPVSPIVLHPLSGHFDETVPLSSLVSEEKWLDLSSKAAYFQGYDHLVFGHVVTIVFQHSKTNKISTKSITKYGISTYDNIILDSRSRFWPSCENLLPEYQKSNVRRALAITNLKNYSRLINNSALLEIDKNKWDETVAGELANSMQLMGEVQTPQDLGAKLLQLGLVQLHKMPSTVIDVVYDNSPQTSTPQIVEENNKLVYLIGEQLEQLFDPLLEYSPEAMQISYAVPDAGNHVSPLVSSEKIDSVISELITVQTNFTMGLVNLLQDFIIPLRISVLSSEANSGIAKLNSVFPPTIDEITRINCIFHDALGKAQPFGYVEVFKVIGLILPYFYKAFIRHEANLKNFPSKLSKFSHKYKNKVFDNPEINKGSFSLREIDSVVNGSLLELPKIKLILRRMYISIQSEKEDLRGTKEDEEDKIINESFGAAIDIIDAFGGANSFSNSEAVEERQRIFTPTGKILTQLATKWPAELQYGWLTRKVVGIFELRHVCPKQGSLQDTEVLIIFSDHLVFLTVVDDSYYVKRDDKSRNKKISISDILMHSLINEKPLPKLSSFPSMEVSAWCEINDVVVSSYKAPTMILTDSQPATGCSGDFLRFLNKTSSGYNTSNKDISFSRIYEVVGGSKSNSQQSGINIIDLVSKSKILHKSQPFHLFKSKTMGLNVYSTAHDFEAYQQETWKSPFAMFLNISFSDPYEYFEKNPDLYLLINASFLTDDKIQLIAYNRQKTIKTSKVIPASDLQGSIREMIYHSYESIFSSYNEITQSLVNSNADELAHFVDVYPIYDREKLKSEYLERIESEEKAYDKKDKGKNVKRHSKKASAAISLPDDYIDHIAGHKAEELPIAEEEEEEEEKEKEAKANESSKAKSKEIQQQQAVPSVSMKNVKKRKSLLQKIFHPFKKNHERQANAVPLLRQPTTESDREFTTSFIPKGNKQKFQNIYKPVPELVEKE</sequence>
<dbReference type="InterPro" id="IPR000219">
    <property type="entry name" value="DH_dom"/>
</dbReference>
<evidence type="ECO:0000256" key="1">
    <source>
        <dbReference type="SAM" id="MobiDB-lite"/>
    </source>
</evidence>
<dbReference type="KEGG" id="pic:PICST_73959"/>
<evidence type="ECO:0000259" key="2">
    <source>
        <dbReference type="SMART" id="SM00325"/>
    </source>
</evidence>
<dbReference type="EMBL" id="CP000502">
    <property type="protein sequence ID" value="ABN68545.2"/>
    <property type="molecule type" value="Genomic_DNA"/>
</dbReference>
<organism evidence="3 4">
    <name type="scientific">Scheffersomyces stipitis (strain ATCC 58785 / CBS 6054 / NBRC 10063 / NRRL Y-11545)</name>
    <name type="common">Yeast</name>
    <name type="synonym">Pichia stipitis</name>
    <dbReference type="NCBI Taxonomy" id="322104"/>
    <lineage>
        <taxon>Eukaryota</taxon>
        <taxon>Fungi</taxon>
        <taxon>Dikarya</taxon>
        <taxon>Ascomycota</taxon>
        <taxon>Saccharomycotina</taxon>
        <taxon>Pichiomycetes</taxon>
        <taxon>Debaryomycetaceae</taxon>
        <taxon>Scheffersomyces</taxon>
    </lineage>
</organism>
<dbReference type="HOGENOM" id="CLU_004185_1_0_1"/>
<dbReference type="Proteomes" id="UP000002258">
    <property type="component" value="Chromosome 8"/>
</dbReference>
<feature type="non-terminal residue" evidence="3">
    <location>
        <position position="1001"/>
    </location>
</feature>
<dbReference type="RefSeq" id="XP_001386574.2">
    <property type="nucleotide sequence ID" value="XM_001386537.1"/>
</dbReference>
<dbReference type="OMA" id="LATNWPA"/>
<dbReference type="AlphaFoldDB" id="A3M0K4"/>
<dbReference type="OrthoDB" id="4066896at2759"/>
<feature type="region of interest" description="Disordered" evidence="1">
    <location>
        <begin position="1"/>
        <end position="54"/>
    </location>
</feature>
<dbReference type="InterPro" id="IPR057454">
    <property type="entry name" value="Bud3_C"/>
</dbReference>
<protein>
    <recommendedName>
        <fullName evidence="2">DH domain-containing protein</fullName>
    </recommendedName>
</protein>
<feature type="compositionally biased region" description="Polar residues" evidence="1">
    <location>
        <begin position="921"/>
        <end position="932"/>
    </location>
</feature>
<dbReference type="SMART" id="SM00325">
    <property type="entry name" value="RhoGEF"/>
    <property type="match status" value="1"/>
</dbReference>
<feature type="region of interest" description="Disordered" evidence="1">
    <location>
        <begin position="947"/>
        <end position="973"/>
    </location>
</feature>
<proteinExistence type="predicted"/>
<dbReference type="InParanoid" id="A3M0K4"/>
<dbReference type="Pfam" id="PF12015">
    <property type="entry name" value="Bud3_N"/>
    <property type="match status" value="1"/>
</dbReference>
<dbReference type="eggNOG" id="ENOG502QSNK">
    <property type="taxonomic scope" value="Eukaryota"/>
</dbReference>
<evidence type="ECO:0000313" key="4">
    <source>
        <dbReference type="Proteomes" id="UP000002258"/>
    </source>
</evidence>
<feature type="domain" description="DH" evidence="2">
    <location>
        <begin position="297"/>
        <end position="474"/>
    </location>
</feature>
<name>A3M0K4_PICST</name>
<reference evidence="3 4" key="1">
    <citation type="journal article" date="2007" name="Nat. Biotechnol.">
        <title>Genome sequence of the lignocellulose-bioconverting and xylose-fermenting yeast Pichia stipitis.</title>
        <authorList>
            <person name="Jeffries T.W."/>
            <person name="Grigoriev I.V."/>
            <person name="Grimwood J."/>
            <person name="Laplaza J.M."/>
            <person name="Aerts A."/>
            <person name="Salamov A."/>
            <person name="Schmutz J."/>
            <person name="Lindquist E."/>
            <person name="Dehal P."/>
            <person name="Shapiro H."/>
            <person name="Jin Y.S."/>
            <person name="Passoth V."/>
            <person name="Richardson P.M."/>
        </authorList>
    </citation>
    <scope>NUCLEOTIDE SEQUENCE [LARGE SCALE GENOMIC DNA]</scope>
    <source>
        <strain evidence="4">ATCC 58785 / CBS 6054 / NBRC 10063 / NRRL Y-11545</strain>
    </source>
</reference>
<dbReference type="Pfam" id="PF25351">
    <property type="entry name" value="PH_BUD3_C"/>
    <property type="match status" value="1"/>
</dbReference>
<accession>A3M0K4</accession>
<dbReference type="InterPro" id="IPR021895">
    <property type="entry name" value="Bud3_N"/>
</dbReference>
<feature type="compositionally biased region" description="Acidic residues" evidence="1">
    <location>
        <begin position="893"/>
        <end position="904"/>
    </location>
</feature>
<evidence type="ECO:0000313" key="3">
    <source>
        <dbReference type="EMBL" id="ABN68545.2"/>
    </source>
</evidence>
<feature type="region of interest" description="Disordered" evidence="1">
    <location>
        <begin position="891"/>
        <end position="935"/>
    </location>
</feature>